<dbReference type="PANTHER" id="PTHR16305:SF35">
    <property type="entry name" value="TRANSCRIPTIONAL ACTIVATOR DOMAIN"/>
    <property type="match status" value="1"/>
</dbReference>
<feature type="compositionally biased region" description="Low complexity" evidence="4">
    <location>
        <begin position="777"/>
        <end position="793"/>
    </location>
</feature>
<dbReference type="PANTHER" id="PTHR16305">
    <property type="entry name" value="TESTICULAR SOLUBLE ADENYLYL CYCLASE"/>
    <property type="match status" value="1"/>
</dbReference>
<reference evidence="6 7" key="1">
    <citation type="submission" date="2024-09" db="EMBL/GenBank/DDBJ databases">
        <authorList>
            <person name="Sun Q."/>
            <person name="Mori K."/>
        </authorList>
    </citation>
    <scope>NUCLEOTIDE SEQUENCE [LARGE SCALE GENOMIC DNA]</scope>
    <source>
        <strain evidence="6 7">JCM 3323</strain>
    </source>
</reference>
<dbReference type="InterPro" id="IPR000792">
    <property type="entry name" value="Tscrpt_reg_LuxR_C"/>
</dbReference>
<dbReference type="Pfam" id="PF00196">
    <property type="entry name" value="GerE"/>
    <property type="match status" value="1"/>
</dbReference>
<accession>A0ABV5PUT5</accession>
<feature type="repeat" description="TPR" evidence="3">
    <location>
        <begin position="637"/>
        <end position="670"/>
    </location>
</feature>
<feature type="region of interest" description="Disordered" evidence="4">
    <location>
        <begin position="902"/>
        <end position="923"/>
    </location>
</feature>
<feature type="domain" description="HTH luxR-type" evidence="5">
    <location>
        <begin position="965"/>
        <end position="1030"/>
    </location>
</feature>
<name>A0ABV5PUT5_9ACTN</name>
<dbReference type="Gene3D" id="3.40.50.300">
    <property type="entry name" value="P-loop containing nucleotide triphosphate hydrolases"/>
    <property type="match status" value="1"/>
</dbReference>
<dbReference type="InterPro" id="IPR027417">
    <property type="entry name" value="P-loop_NTPase"/>
</dbReference>
<evidence type="ECO:0000256" key="3">
    <source>
        <dbReference type="PROSITE-ProRule" id="PRU00339"/>
    </source>
</evidence>
<dbReference type="PROSITE" id="PS50043">
    <property type="entry name" value="HTH_LUXR_2"/>
    <property type="match status" value="1"/>
</dbReference>
<dbReference type="InterPro" id="IPR016032">
    <property type="entry name" value="Sig_transdc_resp-reg_C-effctor"/>
</dbReference>
<dbReference type="InterPro" id="IPR036388">
    <property type="entry name" value="WH-like_DNA-bd_sf"/>
</dbReference>
<dbReference type="Pfam" id="PF13191">
    <property type="entry name" value="AAA_16"/>
    <property type="match status" value="1"/>
</dbReference>
<dbReference type="Gene3D" id="1.25.40.10">
    <property type="entry name" value="Tetratricopeptide repeat domain"/>
    <property type="match status" value="1"/>
</dbReference>
<keyword evidence="3" id="KW-0802">TPR repeat</keyword>
<feature type="compositionally biased region" description="Gly residues" evidence="4">
    <location>
        <begin position="794"/>
        <end position="803"/>
    </location>
</feature>
<keyword evidence="7" id="KW-1185">Reference proteome</keyword>
<dbReference type="RefSeq" id="WP_346118509.1">
    <property type="nucleotide sequence ID" value="NZ_BAAAXC010000006.1"/>
</dbReference>
<evidence type="ECO:0000256" key="2">
    <source>
        <dbReference type="ARBA" id="ARBA00022840"/>
    </source>
</evidence>
<gene>
    <name evidence="6" type="ORF">ACFFRN_10225</name>
</gene>
<dbReference type="InterPro" id="IPR011990">
    <property type="entry name" value="TPR-like_helical_dom_sf"/>
</dbReference>
<evidence type="ECO:0000259" key="5">
    <source>
        <dbReference type="PROSITE" id="PS50043"/>
    </source>
</evidence>
<dbReference type="InterPro" id="IPR019734">
    <property type="entry name" value="TPR_rpt"/>
</dbReference>
<dbReference type="EMBL" id="JBHMCE010000003">
    <property type="protein sequence ID" value="MFB9526984.1"/>
    <property type="molecule type" value="Genomic_DNA"/>
</dbReference>
<evidence type="ECO:0000256" key="1">
    <source>
        <dbReference type="ARBA" id="ARBA00022741"/>
    </source>
</evidence>
<dbReference type="CDD" id="cd06170">
    <property type="entry name" value="LuxR_C_like"/>
    <property type="match status" value="1"/>
</dbReference>
<organism evidence="6 7">
    <name type="scientific">Nonomuraea roseola</name>
    <dbReference type="NCBI Taxonomy" id="46179"/>
    <lineage>
        <taxon>Bacteria</taxon>
        <taxon>Bacillati</taxon>
        <taxon>Actinomycetota</taxon>
        <taxon>Actinomycetes</taxon>
        <taxon>Streptosporangiales</taxon>
        <taxon>Streptosporangiaceae</taxon>
        <taxon>Nonomuraea</taxon>
    </lineage>
</organism>
<dbReference type="Gene3D" id="1.10.10.10">
    <property type="entry name" value="Winged helix-like DNA-binding domain superfamily/Winged helix DNA-binding domain"/>
    <property type="match status" value="1"/>
</dbReference>
<keyword evidence="1" id="KW-0547">Nucleotide-binding</keyword>
<dbReference type="Proteomes" id="UP001589646">
    <property type="component" value="Unassembled WGS sequence"/>
</dbReference>
<dbReference type="SMART" id="SM00421">
    <property type="entry name" value="HTH_LUXR"/>
    <property type="match status" value="1"/>
</dbReference>
<dbReference type="PROSITE" id="PS00622">
    <property type="entry name" value="HTH_LUXR_1"/>
    <property type="match status" value="1"/>
</dbReference>
<dbReference type="PRINTS" id="PR00038">
    <property type="entry name" value="HTHLUXR"/>
</dbReference>
<feature type="region of interest" description="Disordered" evidence="4">
    <location>
        <begin position="777"/>
        <end position="811"/>
    </location>
</feature>
<comment type="caution">
    <text evidence="6">The sequence shown here is derived from an EMBL/GenBank/DDBJ whole genome shotgun (WGS) entry which is preliminary data.</text>
</comment>
<dbReference type="SUPFAM" id="SSF52540">
    <property type="entry name" value="P-loop containing nucleoside triphosphate hydrolases"/>
    <property type="match status" value="1"/>
</dbReference>
<evidence type="ECO:0000313" key="6">
    <source>
        <dbReference type="EMBL" id="MFB9526984.1"/>
    </source>
</evidence>
<evidence type="ECO:0000313" key="7">
    <source>
        <dbReference type="Proteomes" id="UP001589646"/>
    </source>
</evidence>
<proteinExistence type="predicted"/>
<dbReference type="SUPFAM" id="SSF48452">
    <property type="entry name" value="TPR-like"/>
    <property type="match status" value="1"/>
</dbReference>
<evidence type="ECO:0000256" key="4">
    <source>
        <dbReference type="SAM" id="MobiDB-lite"/>
    </source>
</evidence>
<sequence length="1035" mass="110893">MSTNTVSPLFVGRADELATLEGALGRTRDGASSTVLVGGEAGVGKTRLIREFAERAEGARVLVGGCLELGTDGLPFAPFTAVLRRLVRDLGRDAIAELLPGGSTRGLGRLLPEFGEPEGDGPEARARLFEQVLGLMERLAEQRETVLIIEDAHWADRSTRDLLSFLVRYQRSDLPLLIVVTYRADELHRTHPLRPLLAELGRIDWVTRFELRRLSRREVVEQASSILGGLPGRLDVDDVYSRSEGNPLFVEALLAGDGHDTVPESLRDLLLASVERLPEETQELLRVASAGGARIEHALLTAVAGLDEGSLSRALRPAVAGNVLVVDGEGYSFRHALIREAVHDDLLPGERTRLHTRFAKTLEDNPLLLPATRAAIELAHHWHAAHDVRPALVSAWRAAAAARKATAYDEQLRMLTRVLELWDQVPDAAELLETDHLEVLSTVILVAHLAGEFERAISLSRAALRLVDPERDPTITAGLLRRRGLAAYDLGRAGYVDDLRTAARLVPASPPSTLRARILEGLARMLNTPDVWAEKEAHAAEALRIARQIGDATTEAQALITLTWSRSHRADTDQDLSGYAEARTIAGEARAYTALMRAAISESDTLEGWGRHEAATEVARRGIAQAEEYGVARTSGAFLAINLAEPLVSLGRWDEALEVIEHALDLAPPPPYRASLMGFSLDILLARGDIEGAEALFHESHSILAKGTYRDQTLLPNLRRELKLRLAQGHDAQALELVAAVLRAEDAHANPRHASPRYGWPFLVSALHAATVIIPGRAGAPGSPGTAGRPGPSGTAGGPGPSGATGLPGSSVVARGVMGLPGTALPDGEEATAEQVARGLREVAEKLEIRGELQRAQSLTFAAMVSRDLAAWDTATQAWEALGQPYARAQTLLAAAEAAIAPPGGRESGGGREPAGQASGVRESVAERLSTARALAERLGAVPLLAEIDSLARRARISLTGEAPAEETRLGLTAREFEVLKLVTRGLSNREIAGELFISVKTVSVHVSNILGKLGAASRGEAAATAHRLHLFATP</sequence>
<dbReference type="PROSITE" id="PS50005">
    <property type="entry name" value="TPR"/>
    <property type="match status" value="1"/>
</dbReference>
<protein>
    <submittedName>
        <fullName evidence="6">Helix-turn-helix transcriptional regulator</fullName>
    </submittedName>
</protein>
<dbReference type="SUPFAM" id="SSF46894">
    <property type="entry name" value="C-terminal effector domain of the bipartite response regulators"/>
    <property type="match status" value="1"/>
</dbReference>
<keyword evidence="2" id="KW-0067">ATP-binding</keyword>
<dbReference type="InterPro" id="IPR041664">
    <property type="entry name" value="AAA_16"/>
</dbReference>